<evidence type="ECO:0000256" key="1">
    <source>
        <dbReference type="SAM" id="MobiDB-lite"/>
    </source>
</evidence>
<feature type="compositionally biased region" description="Basic and acidic residues" evidence="1">
    <location>
        <begin position="293"/>
        <end position="305"/>
    </location>
</feature>
<organism evidence="2 3">
    <name type="scientific">Rickenella mellea</name>
    <dbReference type="NCBI Taxonomy" id="50990"/>
    <lineage>
        <taxon>Eukaryota</taxon>
        <taxon>Fungi</taxon>
        <taxon>Dikarya</taxon>
        <taxon>Basidiomycota</taxon>
        <taxon>Agaricomycotina</taxon>
        <taxon>Agaricomycetes</taxon>
        <taxon>Hymenochaetales</taxon>
        <taxon>Rickenellaceae</taxon>
        <taxon>Rickenella</taxon>
    </lineage>
</organism>
<proteinExistence type="predicted"/>
<dbReference type="Proteomes" id="UP000294933">
    <property type="component" value="Unassembled WGS sequence"/>
</dbReference>
<feature type="compositionally biased region" description="Basic and acidic residues" evidence="1">
    <location>
        <begin position="327"/>
        <end position="339"/>
    </location>
</feature>
<feature type="compositionally biased region" description="Low complexity" evidence="1">
    <location>
        <begin position="267"/>
        <end position="278"/>
    </location>
</feature>
<evidence type="ECO:0000313" key="3">
    <source>
        <dbReference type="Proteomes" id="UP000294933"/>
    </source>
</evidence>
<feature type="compositionally biased region" description="Polar residues" evidence="1">
    <location>
        <begin position="97"/>
        <end position="106"/>
    </location>
</feature>
<dbReference type="VEuPathDB" id="FungiDB:BD410DRAFT_894622"/>
<evidence type="ECO:0008006" key="4">
    <source>
        <dbReference type="Google" id="ProtNLM"/>
    </source>
</evidence>
<dbReference type="OrthoDB" id="2683368at2759"/>
<feature type="region of interest" description="Disordered" evidence="1">
    <location>
        <begin position="1"/>
        <end position="154"/>
    </location>
</feature>
<dbReference type="AlphaFoldDB" id="A0A4Y7QIS2"/>
<gene>
    <name evidence="2" type="ORF">BD410DRAFT_894622</name>
</gene>
<protein>
    <recommendedName>
        <fullName evidence="4">Mso1 N-terminal domain-containing protein</fullName>
    </recommendedName>
</protein>
<sequence>MLPTNPRSARSGNASRTPTRELRTQRSVGNLPSPRSRETEPALPRSSRAQSSKAEPPSGRSRSNVRSPANTSPTSSSSSSLSSASASSFLDRVKQYTGGNNSSATSLEEEDPPKRSWAKARATPKRHQSIDEDEQDFGGEEEPDRGQTDATGYGSSIWNRLASAAGSLTVNVDLAWASKIVTTSGEETPPGQESRLTRAMKAYHLGKARDPTDLPEWLFEPHERRAAEATSSRVARGGDAGQGEAEEQPTTRRGGGFRDIYAKAAESSSSSVPGPVGSKAGRSGSEASGSTKAGDRLKAIRDAKRSAAVGGVRQEVAAGAGMAQTRSDGDGNRGSERRAPAARVGLPSGPGRRVAGQF</sequence>
<evidence type="ECO:0000313" key="2">
    <source>
        <dbReference type="EMBL" id="TDL27534.1"/>
    </source>
</evidence>
<keyword evidence="3" id="KW-1185">Reference proteome</keyword>
<feature type="region of interest" description="Disordered" evidence="1">
    <location>
        <begin position="221"/>
        <end position="358"/>
    </location>
</feature>
<accession>A0A4Y7QIS2</accession>
<feature type="compositionally biased region" description="Basic residues" evidence="1">
    <location>
        <begin position="116"/>
        <end position="127"/>
    </location>
</feature>
<feature type="compositionally biased region" description="Acidic residues" evidence="1">
    <location>
        <begin position="131"/>
        <end position="143"/>
    </location>
</feature>
<feature type="compositionally biased region" description="Low complexity" evidence="1">
    <location>
        <begin position="67"/>
        <end position="88"/>
    </location>
</feature>
<name>A0A4Y7QIS2_9AGAM</name>
<dbReference type="EMBL" id="ML170159">
    <property type="protein sequence ID" value="TDL27534.1"/>
    <property type="molecule type" value="Genomic_DNA"/>
</dbReference>
<feature type="compositionally biased region" description="Polar residues" evidence="1">
    <location>
        <begin position="1"/>
        <end position="17"/>
    </location>
</feature>
<reference evidence="2 3" key="1">
    <citation type="submission" date="2018-06" db="EMBL/GenBank/DDBJ databases">
        <title>A transcriptomic atlas of mushroom development highlights an independent origin of complex multicellularity.</title>
        <authorList>
            <consortium name="DOE Joint Genome Institute"/>
            <person name="Krizsan K."/>
            <person name="Almasi E."/>
            <person name="Merenyi Z."/>
            <person name="Sahu N."/>
            <person name="Viragh M."/>
            <person name="Koszo T."/>
            <person name="Mondo S."/>
            <person name="Kiss B."/>
            <person name="Balint B."/>
            <person name="Kues U."/>
            <person name="Barry K."/>
            <person name="Hegedus J.C."/>
            <person name="Henrissat B."/>
            <person name="Johnson J."/>
            <person name="Lipzen A."/>
            <person name="Ohm R."/>
            <person name="Nagy I."/>
            <person name="Pangilinan J."/>
            <person name="Yan J."/>
            <person name="Xiong Y."/>
            <person name="Grigoriev I.V."/>
            <person name="Hibbett D.S."/>
            <person name="Nagy L.G."/>
        </authorList>
    </citation>
    <scope>NUCLEOTIDE SEQUENCE [LARGE SCALE GENOMIC DNA]</scope>
    <source>
        <strain evidence="2 3">SZMC22713</strain>
    </source>
</reference>